<dbReference type="Proteomes" id="UP000030321">
    <property type="component" value="Unassembled WGS sequence"/>
</dbReference>
<dbReference type="InterPro" id="IPR010765">
    <property type="entry name" value="DUF1350"/>
</dbReference>
<keyword evidence="1" id="KW-0472">Membrane</keyword>
<evidence type="ECO:0000313" key="2">
    <source>
        <dbReference type="EMBL" id="GAL94138.1"/>
    </source>
</evidence>
<name>A0A0A1VXB8_MICAE</name>
<dbReference type="ESTHER" id="micae-a0a0a1vxb8">
    <property type="family name" value="Duf_1350"/>
</dbReference>
<gene>
    <name evidence="2" type="ORF">N44_02718</name>
</gene>
<dbReference type="EMBL" id="BBPA01000053">
    <property type="protein sequence ID" value="GAL94138.1"/>
    <property type="molecule type" value="Genomic_DNA"/>
</dbReference>
<feature type="transmembrane region" description="Helical" evidence="1">
    <location>
        <begin position="47"/>
        <end position="66"/>
    </location>
</feature>
<evidence type="ECO:0008006" key="4">
    <source>
        <dbReference type="Google" id="ProtNLM"/>
    </source>
</evidence>
<dbReference type="SUPFAM" id="SSF53474">
    <property type="entry name" value="alpha/beta-Hydrolases"/>
    <property type="match status" value="1"/>
</dbReference>
<comment type="caution">
    <text evidence="2">The sequence shown here is derived from an EMBL/GenBank/DDBJ whole genome shotgun (WGS) entry which is preliminary data.</text>
</comment>
<accession>A0A0A1VXB8</accession>
<organism evidence="2 3">
    <name type="scientific">Microcystis aeruginosa NIES-44</name>
    <dbReference type="NCBI Taxonomy" id="449439"/>
    <lineage>
        <taxon>Bacteria</taxon>
        <taxon>Bacillati</taxon>
        <taxon>Cyanobacteriota</taxon>
        <taxon>Cyanophyceae</taxon>
        <taxon>Oscillatoriophycideae</taxon>
        <taxon>Chroococcales</taxon>
        <taxon>Microcystaceae</taxon>
        <taxon>Microcystis</taxon>
    </lineage>
</organism>
<reference evidence="3" key="1">
    <citation type="journal article" date="2015" name="Genome">
        <title>Whole Genome Sequence of the Non-Microcystin-Producing Microcystis aeruginosa Strain NIES-44.</title>
        <authorList>
            <person name="Okano K."/>
            <person name="Miyata N."/>
            <person name="Ozaki Y."/>
        </authorList>
    </citation>
    <scope>NUCLEOTIDE SEQUENCE [LARGE SCALE GENOMIC DNA]</scope>
    <source>
        <strain evidence="3">NIES-44</strain>
    </source>
</reference>
<dbReference type="PANTHER" id="PTHR34127">
    <property type="entry name" value="OS04G0405600 PROTEIN"/>
    <property type="match status" value="1"/>
</dbReference>
<evidence type="ECO:0000256" key="1">
    <source>
        <dbReference type="SAM" id="Phobius"/>
    </source>
</evidence>
<dbReference type="PANTHER" id="PTHR34127:SF1">
    <property type="entry name" value="OS04G0405600 PROTEIN"/>
    <property type="match status" value="1"/>
</dbReference>
<keyword evidence="1" id="KW-0812">Transmembrane</keyword>
<protein>
    <recommendedName>
        <fullName evidence="4">DUF1350 domain-containing protein</fullName>
    </recommendedName>
</protein>
<keyword evidence="1" id="KW-1133">Transmembrane helix</keyword>
<dbReference type="AlphaFoldDB" id="A0A0A1VXB8"/>
<dbReference type="Pfam" id="PF07082">
    <property type="entry name" value="DUF1350"/>
    <property type="match status" value="1"/>
</dbReference>
<sequence>MTAEIFNHYKIVSLIAKLTITYRKTMTSEFKFIPLQFPWVAINPKPIGVVYFIGGAFFGAFPNLFYRYLLKQVFERGYTIIAIPYRFTFRHWNVSIEMVKDLIGLRKAIYEEAKFLGYEDNLDLYLEDPTAGNPNYFWMGHSLGCKYISLLEVLSDVENTELEKVLSGCVGKNQAEDIQKSLNNTDVHTVSLKNQPSLLLAPVIAGIDSAIPIAALAKLVQSLGLDVQPNVQETRCLISNSKLFRLLEIIAFAKDLQAKDTVAWFIKELSQQLLKPVVPLANRTHLAPLGWRNGDQELADNVIKSIQELRAKLISCYPQSQEKEEVLMKMISEH</sequence>
<proteinExistence type="predicted"/>
<dbReference type="InterPro" id="IPR029058">
    <property type="entry name" value="AB_hydrolase_fold"/>
</dbReference>
<evidence type="ECO:0000313" key="3">
    <source>
        <dbReference type="Proteomes" id="UP000030321"/>
    </source>
</evidence>